<dbReference type="AlphaFoldDB" id="A0A6C0EK33"/>
<reference evidence="1" key="1">
    <citation type="journal article" date="2020" name="Nature">
        <title>Giant virus diversity and host interactions through global metagenomics.</title>
        <authorList>
            <person name="Schulz F."/>
            <person name="Roux S."/>
            <person name="Paez-Espino D."/>
            <person name="Jungbluth S."/>
            <person name="Walsh D.A."/>
            <person name="Denef V.J."/>
            <person name="McMahon K.D."/>
            <person name="Konstantinidis K.T."/>
            <person name="Eloe-Fadrosh E.A."/>
            <person name="Kyrpides N.C."/>
            <person name="Woyke T."/>
        </authorList>
    </citation>
    <scope>NUCLEOTIDE SEQUENCE</scope>
    <source>
        <strain evidence="1">GVMAG-M-3300005589-24</strain>
    </source>
</reference>
<dbReference type="EMBL" id="MN738878">
    <property type="protein sequence ID" value="QHT29534.1"/>
    <property type="molecule type" value="Genomic_DNA"/>
</dbReference>
<sequence>MEYGQTVCNGEVCDFNYTRHVGWSEGNECIRGYYSPQTVNLISRKVTELTMGVDPKNRPIIVPNVRICEVMDDVYQSFTPSVGDIYSRYIVPNGEQEDMVQSMIDQTIEIITSSIRNDLGIQQNNQKLSAWVQVLGDFNQDGLRSHDIIKVREKRPTPMQFHLNY</sequence>
<name>A0A6C0EK33_9ZZZZ</name>
<accession>A0A6C0EK33</accession>
<proteinExistence type="predicted"/>
<organism evidence="1">
    <name type="scientific">viral metagenome</name>
    <dbReference type="NCBI Taxonomy" id="1070528"/>
    <lineage>
        <taxon>unclassified sequences</taxon>
        <taxon>metagenomes</taxon>
        <taxon>organismal metagenomes</taxon>
    </lineage>
</organism>
<protein>
    <submittedName>
        <fullName evidence="1">Uncharacterized protein</fullName>
    </submittedName>
</protein>
<evidence type="ECO:0000313" key="1">
    <source>
        <dbReference type="EMBL" id="QHT29534.1"/>
    </source>
</evidence>